<keyword evidence="3" id="KW-1185">Reference proteome</keyword>
<dbReference type="CDD" id="cd00009">
    <property type="entry name" value="AAA"/>
    <property type="match status" value="1"/>
</dbReference>
<comment type="caution">
    <text evidence="2">The sequence shown here is derived from an EMBL/GenBank/DDBJ whole genome shotgun (WGS) entry which is preliminary data.</text>
</comment>
<dbReference type="InterPro" id="IPR003593">
    <property type="entry name" value="AAA+_ATPase"/>
</dbReference>
<feature type="domain" description="AAA+ ATPase" evidence="1">
    <location>
        <begin position="34"/>
        <end position="210"/>
    </location>
</feature>
<dbReference type="InterPro" id="IPR027417">
    <property type="entry name" value="P-loop_NTPase"/>
</dbReference>
<dbReference type="RefSeq" id="WP_284189062.1">
    <property type="nucleotide sequence ID" value="NZ_BSPX01000064.1"/>
</dbReference>
<dbReference type="Proteomes" id="UP001157167">
    <property type="component" value="Unassembled WGS sequence"/>
</dbReference>
<accession>A0ABQ6FEY9</accession>
<dbReference type="InterPro" id="IPR011704">
    <property type="entry name" value="ATPase_dyneun-rel_AAA"/>
</dbReference>
<reference evidence="3" key="1">
    <citation type="journal article" date="2019" name="Int. J. Syst. Evol. Microbiol.">
        <title>The Global Catalogue of Microorganisms (GCM) 10K type strain sequencing project: providing services to taxonomists for standard genome sequencing and annotation.</title>
        <authorList>
            <consortium name="The Broad Institute Genomics Platform"/>
            <consortium name="The Broad Institute Genome Sequencing Center for Infectious Disease"/>
            <person name="Wu L."/>
            <person name="Ma J."/>
        </authorList>
    </citation>
    <scope>NUCLEOTIDE SEQUENCE [LARGE SCALE GENOMIC DNA]</scope>
    <source>
        <strain evidence="3">NBRC 102407</strain>
    </source>
</reference>
<gene>
    <name evidence="2" type="ORF">GCM10007933_33570</name>
</gene>
<dbReference type="SMART" id="SM00382">
    <property type="entry name" value="AAA"/>
    <property type="match status" value="1"/>
</dbReference>
<evidence type="ECO:0000259" key="1">
    <source>
        <dbReference type="SMART" id="SM00382"/>
    </source>
</evidence>
<evidence type="ECO:0000313" key="3">
    <source>
        <dbReference type="Proteomes" id="UP001157167"/>
    </source>
</evidence>
<dbReference type="SUPFAM" id="SSF52540">
    <property type="entry name" value="P-loop containing nucleoside triphosphate hydrolases"/>
    <property type="match status" value="1"/>
</dbReference>
<dbReference type="EMBL" id="BSPX01000064">
    <property type="protein sequence ID" value="GLT23886.1"/>
    <property type="molecule type" value="Genomic_DNA"/>
</dbReference>
<evidence type="ECO:0000313" key="2">
    <source>
        <dbReference type="EMBL" id="GLT23886.1"/>
    </source>
</evidence>
<dbReference type="Pfam" id="PF07728">
    <property type="entry name" value="AAA_5"/>
    <property type="match status" value="1"/>
</dbReference>
<protein>
    <recommendedName>
        <fullName evidence="1">AAA+ ATPase domain-containing protein</fullName>
    </recommendedName>
</protein>
<organism evidence="2 3">
    <name type="scientific">Zoogloea oryzae</name>
    <dbReference type="NCBI Taxonomy" id="310767"/>
    <lineage>
        <taxon>Bacteria</taxon>
        <taxon>Pseudomonadati</taxon>
        <taxon>Pseudomonadota</taxon>
        <taxon>Betaproteobacteria</taxon>
        <taxon>Rhodocyclales</taxon>
        <taxon>Zoogloeaceae</taxon>
        <taxon>Zoogloea</taxon>
    </lineage>
</organism>
<proteinExistence type="predicted"/>
<sequence length="312" mass="34923">MPDTPAYADFTGKRSAHYVAAPHTATIVNLAIRLGRPLLVEGEAGCGKTRLASAIAEELGVGLTVMTVKSTSQAKDLLYRFDALRRLQDAQDPANTDARQVFPYIELEPLGHAIREGQPQVVLIDEVDKADIDFPNDLLDVLDRFEFDIEDLPRTEDDACRAARGHGRHVAGPEGGVRPIVLITSNREKQLPEPFLRRCLYVQLDFPANDPVMLAEIVRKNLDARAETISDELITGAVERLCRIRERGRELGMQKLPATSELVDWVRVLHWQQRKAEAVSVDALDAVDQAVLFKIRQDIERYRARTDDEAGR</sequence>
<name>A0ABQ6FEY9_9RHOO</name>
<dbReference type="Gene3D" id="3.40.50.300">
    <property type="entry name" value="P-loop containing nucleotide triphosphate hydrolases"/>
    <property type="match status" value="1"/>
</dbReference>